<reference evidence="1 2" key="1">
    <citation type="journal article" date="2012" name="J. Bacteriol.">
        <title>Complete genome sequences of Methylophaga sp. strain JAM1 and Methylophaga sp. strain JAM7.</title>
        <authorList>
            <person name="Villeneuve C."/>
            <person name="Martineau C."/>
            <person name="Mauffrey F."/>
            <person name="Villemur R."/>
        </authorList>
    </citation>
    <scope>NUCLEOTIDE SEQUENCE [LARGE SCALE GENOMIC DNA]</scope>
    <source>
        <strain evidence="1 2">JAM7</strain>
    </source>
</reference>
<dbReference type="RefSeq" id="WP_014703401.1">
    <property type="nucleotide sequence ID" value="NC_017856.1"/>
</dbReference>
<dbReference type="HOGENOM" id="CLU_2494318_0_0_6"/>
<protein>
    <submittedName>
        <fullName evidence="1">Uncharacterized protein</fullName>
    </submittedName>
</protein>
<evidence type="ECO:0000313" key="2">
    <source>
        <dbReference type="Proteomes" id="UP000009145"/>
    </source>
</evidence>
<organism evidence="1 2">
    <name type="scientific">Methylophaga frappieri (strain ATCC BAA-2434 / DSM 25690 / JAM7)</name>
    <dbReference type="NCBI Taxonomy" id="754477"/>
    <lineage>
        <taxon>Bacteria</taxon>
        <taxon>Pseudomonadati</taxon>
        <taxon>Pseudomonadota</taxon>
        <taxon>Gammaproteobacteria</taxon>
        <taxon>Thiotrichales</taxon>
        <taxon>Piscirickettsiaceae</taxon>
        <taxon>Methylophaga</taxon>
    </lineage>
</organism>
<accession>I1YGD7</accession>
<gene>
    <name evidence="1" type="ordered locus">Q7C_811</name>
</gene>
<dbReference type="PATRIC" id="fig|754477.3.peg.800"/>
<sequence length="86" mass="9734">MSKNNQIISQKFEDVRHCMAELAKRNLTITGIEIKDGRPRITILGFNKTPGGLMGGTMTRIKVGHRRLETYATNLHNCQVQWKVPA</sequence>
<name>I1YGD7_METFJ</name>
<evidence type="ECO:0000313" key="1">
    <source>
        <dbReference type="EMBL" id="AFJ01980.1"/>
    </source>
</evidence>
<proteinExistence type="predicted"/>
<dbReference type="AlphaFoldDB" id="I1YGD7"/>
<dbReference type="STRING" id="754477.Q7C_811"/>
<dbReference type="Proteomes" id="UP000009145">
    <property type="component" value="Chromosome"/>
</dbReference>
<keyword evidence="2" id="KW-1185">Reference proteome</keyword>
<dbReference type="KEGG" id="mec:Q7C_811"/>
<dbReference type="EMBL" id="CP003380">
    <property type="protein sequence ID" value="AFJ01980.1"/>
    <property type="molecule type" value="Genomic_DNA"/>
</dbReference>
<dbReference type="OrthoDB" id="9854716at2"/>